<evidence type="ECO:0008006" key="4">
    <source>
        <dbReference type="Google" id="ProtNLM"/>
    </source>
</evidence>
<sequence length="103" mass="11083">MQNILIYLAMVAIMLQAGGCTSLLPESLNMSTETVETTPPFGSSVRMAVKSQTAFPEAGQDDAPVVGLDGRYAAKVAENYNNGPRDKTERNRPSMFGVVDTKL</sequence>
<accession>A0ABM8ATV2</accession>
<evidence type="ECO:0000256" key="1">
    <source>
        <dbReference type="SAM" id="MobiDB-lite"/>
    </source>
</evidence>
<dbReference type="RefSeq" id="WP_264981783.1">
    <property type="nucleotide sequence ID" value="NZ_AP026708.1"/>
</dbReference>
<dbReference type="Proteomes" id="UP001061361">
    <property type="component" value="Chromosome"/>
</dbReference>
<name>A0ABM8ATV2_9BACT</name>
<feature type="region of interest" description="Disordered" evidence="1">
    <location>
        <begin position="80"/>
        <end position="103"/>
    </location>
</feature>
<protein>
    <recommendedName>
        <fullName evidence="4">Lipoprotein</fullName>
    </recommendedName>
</protein>
<keyword evidence="3" id="KW-1185">Reference proteome</keyword>
<gene>
    <name evidence="2" type="ORF">JCM14722_24330</name>
</gene>
<dbReference type="EMBL" id="AP026708">
    <property type="protein sequence ID" value="BDQ34891.1"/>
    <property type="molecule type" value="Genomic_DNA"/>
</dbReference>
<proteinExistence type="predicted"/>
<evidence type="ECO:0000313" key="3">
    <source>
        <dbReference type="Proteomes" id="UP001061361"/>
    </source>
</evidence>
<evidence type="ECO:0000313" key="2">
    <source>
        <dbReference type="EMBL" id="BDQ34891.1"/>
    </source>
</evidence>
<reference evidence="2" key="1">
    <citation type="submission" date="2022-08" db="EMBL/GenBank/DDBJ databases">
        <title>Genome Sequence of the sulphate-reducing bacterium, Pseudodesulfovibrio portus JCM14722.</title>
        <authorList>
            <person name="Kondo R."/>
            <person name="Kataoka T."/>
        </authorList>
    </citation>
    <scope>NUCLEOTIDE SEQUENCE</scope>
    <source>
        <strain evidence="2">JCM 14722</strain>
    </source>
</reference>
<organism evidence="2 3">
    <name type="scientific">Pseudodesulfovibrio portus</name>
    <dbReference type="NCBI Taxonomy" id="231439"/>
    <lineage>
        <taxon>Bacteria</taxon>
        <taxon>Pseudomonadati</taxon>
        <taxon>Thermodesulfobacteriota</taxon>
        <taxon>Desulfovibrionia</taxon>
        <taxon>Desulfovibrionales</taxon>
        <taxon>Desulfovibrionaceae</taxon>
    </lineage>
</organism>